<evidence type="ECO:0000256" key="1">
    <source>
        <dbReference type="SAM" id="MobiDB-lite"/>
    </source>
</evidence>
<feature type="region of interest" description="Disordered" evidence="1">
    <location>
        <begin position="44"/>
        <end position="87"/>
    </location>
</feature>
<dbReference type="AlphaFoldDB" id="A0A6L2K8V1"/>
<protein>
    <submittedName>
        <fullName evidence="2">Uncharacterized protein</fullName>
    </submittedName>
</protein>
<evidence type="ECO:0000313" key="2">
    <source>
        <dbReference type="EMBL" id="GEU45871.1"/>
    </source>
</evidence>
<sequence>MEAWSSKVISFISNCLRKPLIMDEMAAKIHDTSRYNHKKDNAVKLSGSNVHGNRNGKKQPMSGNNDMRNMNNHGKSSSSKLMGRGNGKGKEKVVFRRKQNHENMQNKNEMANIGSRIHQAKSDPDMSGQHKKHVNDKGGKIVNSTRNENRFQSWNLRESMLEMTLMFRRKG</sequence>
<feature type="region of interest" description="Disordered" evidence="1">
    <location>
        <begin position="119"/>
        <end position="143"/>
    </location>
</feature>
<name>A0A6L2K8V1_TANCI</name>
<feature type="compositionally biased region" description="Polar residues" evidence="1">
    <location>
        <begin position="61"/>
        <end position="80"/>
    </location>
</feature>
<proteinExistence type="predicted"/>
<gene>
    <name evidence="2" type="ORF">Tci_017849</name>
</gene>
<accession>A0A6L2K8V1</accession>
<organism evidence="2">
    <name type="scientific">Tanacetum cinerariifolium</name>
    <name type="common">Dalmatian daisy</name>
    <name type="synonym">Chrysanthemum cinerariifolium</name>
    <dbReference type="NCBI Taxonomy" id="118510"/>
    <lineage>
        <taxon>Eukaryota</taxon>
        <taxon>Viridiplantae</taxon>
        <taxon>Streptophyta</taxon>
        <taxon>Embryophyta</taxon>
        <taxon>Tracheophyta</taxon>
        <taxon>Spermatophyta</taxon>
        <taxon>Magnoliopsida</taxon>
        <taxon>eudicotyledons</taxon>
        <taxon>Gunneridae</taxon>
        <taxon>Pentapetalae</taxon>
        <taxon>asterids</taxon>
        <taxon>campanulids</taxon>
        <taxon>Asterales</taxon>
        <taxon>Asteraceae</taxon>
        <taxon>Asteroideae</taxon>
        <taxon>Anthemideae</taxon>
        <taxon>Anthemidinae</taxon>
        <taxon>Tanacetum</taxon>
    </lineage>
</organism>
<comment type="caution">
    <text evidence="2">The sequence shown here is derived from an EMBL/GenBank/DDBJ whole genome shotgun (WGS) entry which is preliminary data.</text>
</comment>
<reference evidence="2" key="1">
    <citation type="journal article" date="2019" name="Sci. Rep.">
        <title>Draft genome of Tanacetum cinerariifolium, the natural source of mosquito coil.</title>
        <authorList>
            <person name="Yamashiro T."/>
            <person name="Shiraishi A."/>
            <person name="Satake H."/>
            <person name="Nakayama K."/>
        </authorList>
    </citation>
    <scope>NUCLEOTIDE SEQUENCE</scope>
</reference>
<dbReference type="EMBL" id="BKCJ010002046">
    <property type="protein sequence ID" value="GEU45871.1"/>
    <property type="molecule type" value="Genomic_DNA"/>
</dbReference>